<dbReference type="SUPFAM" id="SSF56712">
    <property type="entry name" value="Prokaryotic type I DNA topoisomerase"/>
    <property type="match status" value="1"/>
</dbReference>
<evidence type="ECO:0000256" key="2">
    <source>
        <dbReference type="ARBA" id="ARBA00009446"/>
    </source>
</evidence>
<comment type="function">
    <text evidence="11">Releases the supercoiling and torsional tension of DNA, which is introduced during the DNA replication and transcription, by transiently cleaving and rejoining one strand of the DNA duplex. Introduces a single-strand break via transesterification at a target site in duplex DNA. The scissile phosphodiester is attacked by the catalytic tyrosine of the enzyme, resulting in the formation of a DNA-(5'-phosphotyrosyl)-enzyme intermediate and the expulsion of a 3'-OH DNA strand. The free DNA strand then undergoes passage around the unbroken strand, thus removing DNA supercoils. Finally, in the religation step, the DNA 3'-OH attacks the covalent intermediate to expel the active-site tyrosine and restore the DNA phosphodiester backbone.</text>
</comment>
<dbReference type="SMART" id="SM00493">
    <property type="entry name" value="TOPRIM"/>
    <property type="match status" value="1"/>
</dbReference>
<dbReference type="PANTHER" id="PTHR42785:SF1">
    <property type="entry name" value="DNA TOPOISOMERASE"/>
    <property type="match status" value="1"/>
</dbReference>
<dbReference type="InterPro" id="IPR028612">
    <property type="entry name" value="Topoisom_1_IA"/>
</dbReference>
<feature type="domain" description="Topo IA-type catalytic" evidence="13">
    <location>
        <begin position="157"/>
        <end position="572"/>
    </location>
</feature>
<evidence type="ECO:0000256" key="10">
    <source>
        <dbReference type="ARBA" id="ARBA00023235"/>
    </source>
</evidence>
<dbReference type="Pfam" id="PF08272">
    <property type="entry name" value="Zn_Ribbon_Topo"/>
    <property type="match status" value="2"/>
</dbReference>
<evidence type="ECO:0000256" key="4">
    <source>
        <dbReference type="ARBA" id="ARBA00022737"/>
    </source>
</evidence>
<evidence type="ECO:0000259" key="13">
    <source>
        <dbReference type="PROSITE" id="PS52039"/>
    </source>
</evidence>
<dbReference type="Gene3D" id="3.30.65.10">
    <property type="entry name" value="Bacterial Topoisomerase I, domain 1"/>
    <property type="match status" value="3"/>
</dbReference>
<name>A0A4D6Y2L9_9GAMM</name>
<keyword evidence="10 11" id="KW-0413">Isomerase</keyword>
<dbReference type="EMBL" id="CP034864">
    <property type="protein sequence ID" value="QCI23822.1"/>
    <property type="molecule type" value="Genomic_DNA"/>
</dbReference>
<comment type="catalytic activity">
    <reaction evidence="1 11">
        <text>ATP-independent breakage of single-stranded DNA, followed by passage and rejoining.</text>
        <dbReference type="EC" id="5.6.2.1"/>
    </reaction>
</comment>
<accession>A0A4D6Y2L9</accession>
<feature type="active site" description="O-(5'-phospho-DNA)-tyrosine intermediate" evidence="11">
    <location>
        <position position="318"/>
    </location>
</feature>
<dbReference type="Gene3D" id="3.40.50.140">
    <property type="match status" value="1"/>
</dbReference>
<evidence type="ECO:0000259" key="12">
    <source>
        <dbReference type="PROSITE" id="PS50880"/>
    </source>
</evidence>
<dbReference type="InterPro" id="IPR013825">
    <property type="entry name" value="Topo_IA_cen_sub2"/>
</dbReference>
<keyword evidence="4" id="KW-0677">Repeat</keyword>
<dbReference type="InterPro" id="IPR003602">
    <property type="entry name" value="Topo_IA_DNA-bd_dom"/>
</dbReference>
<dbReference type="Pfam" id="PF21372">
    <property type="entry name" value="Zn_ribbon_bTOP1"/>
    <property type="match status" value="1"/>
</dbReference>
<comment type="similarity">
    <text evidence="2 11">Belongs to the type IA topoisomerase family.</text>
</comment>
<dbReference type="Gene3D" id="1.10.460.10">
    <property type="entry name" value="Topoisomerase I, domain 2"/>
    <property type="match status" value="1"/>
</dbReference>
<feature type="region of interest" description="Interaction with DNA" evidence="11">
    <location>
        <begin position="191"/>
        <end position="196"/>
    </location>
</feature>
<feature type="site" description="Interaction with DNA" evidence="11">
    <location>
        <position position="167"/>
    </location>
</feature>
<gene>
    <name evidence="11 14" type="primary">topA</name>
    <name evidence="14" type="ORF">D9V74_01330</name>
</gene>
<dbReference type="PROSITE" id="PS52039">
    <property type="entry name" value="TOPO_IA_2"/>
    <property type="match status" value="1"/>
</dbReference>
<evidence type="ECO:0000256" key="1">
    <source>
        <dbReference type="ARBA" id="ARBA00000213"/>
    </source>
</evidence>
<dbReference type="SMART" id="SM00437">
    <property type="entry name" value="TOP1Ac"/>
    <property type="match status" value="1"/>
</dbReference>
<keyword evidence="8 11" id="KW-0799">Topoisomerase</keyword>
<reference evidence="14 15" key="1">
    <citation type="submission" date="2018-12" db="EMBL/GenBank/DDBJ databases">
        <authorList>
            <person name="Chong R.A."/>
        </authorList>
    </citation>
    <scope>NUCLEOTIDE SEQUENCE [LARGE SCALE GENOMIC DNA]</scope>
    <source>
        <strain evidence="14 15">Msa</strain>
    </source>
</reference>
<dbReference type="GO" id="GO:0003917">
    <property type="term" value="F:DNA topoisomerase type I (single strand cut, ATP-independent) activity"/>
    <property type="evidence" value="ECO:0007669"/>
    <property type="project" value="UniProtKB-UniRule"/>
</dbReference>
<dbReference type="InterPro" id="IPR013826">
    <property type="entry name" value="Topo_IA_cen_sub3"/>
</dbReference>
<evidence type="ECO:0000256" key="7">
    <source>
        <dbReference type="ARBA" id="ARBA00022842"/>
    </source>
</evidence>
<feature type="site" description="Interaction with DNA" evidence="11">
    <location>
        <position position="176"/>
    </location>
</feature>
<dbReference type="SUPFAM" id="SSF57783">
    <property type="entry name" value="Zinc beta-ribbon"/>
    <property type="match status" value="2"/>
</dbReference>
<dbReference type="Pfam" id="PF01131">
    <property type="entry name" value="Topoisom_bac"/>
    <property type="match status" value="1"/>
</dbReference>
<feature type="site" description="Interaction with DNA" evidence="11">
    <location>
        <position position="33"/>
    </location>
</feature>
<dbReference type="AlphaFoldDB" id="A0A4D6Y2L9"/>
<keyword evidence="3" id="KW-0479">Metal-binding</keyword>
<dbReference type="Proteomes" id="UP000298745">
    <property type="component" value="Chromosome"/>
</dbReference>
<proteinExistence type="inferred from homology"/>
<dbReference type="GO" id="GO:0003677">
    <property type="term" value="F:DNA binding"/>
    <property type="evidence" value="ECO:0007669"/>
    <property type="project" value="UniProtKB-KW"/>
</dbReference>
<dbReference type="InterPro" id="IPR023405">
    <property type="entry name" value="Topo_IA_core_domain"/>
</dbReference>
<dbReference type="RefSeq" id="WP_158362578.1">
    <property type="nucleotide sequence ID" value="NZ_CP034864.1"/>
</dbReference>
<evidence type="ECO:0000313" key="15">
    <source>
        <dbReference type="Proteomes" id="UP000298745"/>
    </source>
</evidence>
<evidence type="ECO:0000256" key="6">
    <source>
        <dbReference type="ARBA" id="ARBA00022833"/>
    </source>
</evidence>
<feature type="site" description="Interaction with DNA" evidence="11">
    <location>
        <position position="183"/>
    </location>
</feature>
<dbReference type="PROSITE" id="PS00396">
    <property type="entry name" value="TOPO_IA_1"/>
    <property type="match status" value="1"/>
</dbReference>
<evidence type="ECO:0000256" key="3">
    <source>
        <dbReference type="ARBA" id="ARBA00022723"/>
    </source>
</evidence>
<feature type="site" description="Interaction with DNA" evidence="11">
    <location>
        <position position="171"/>
    </location>
</feature>
<organism evidence="14 15">
    <name type="scientific">Buchnera aphidicola</name>
    <name type="common">Macrosiphoniella sanborni</name>
    <dbReference type="NCBI Taxonomy" id="1241865"/>
    <lineage>
        <taxon>Bacteria</taxon>
        <taxon>Pseudomonadati</taxon>
        <taxon>Pseudomonadota</taxon>
        <taxon>Gammaproteobacteria</taxon>
        <taxon>Enterobacterales</taxon>
        <taxon>Erwiniaceae</taxon>
        <taxon>Buchnera</taxon>
    </lineage>
</organism>
<dbReference type="NCBIfam" id="TIGR01051">
    <property type="entry name" value="topA_bact"/>
    <property type="match status" value="1"/>
</dbReference>
<dbReference type="PROSITE" id="PS50880">
    <property type="entry name" value="TOPRIM"/>
    <property type="match status" value="1"/>
</dbReference>
<keyword evidence="7" id="KW-0460">Magnesium</keyword>
<reference evidence="14 15" key="2">
    <citation type="submission" date="2019-05" db="EMBL/GenBank/DDBJ databases">
        <title>Genome evolution of the obligate endosymbiont Buchnera aphidicola.</title>
        <authorList>
            <person name="Moran N.A."/>
        </authorList>
    </citation>
    <scope>NUCLEOTIDE SEQUENCE [LARGE SCALE GENOMIC DNA]</scope>
    <source>
        <strain evidence="14 15">Msa</strain>
    </source>
</reference>
<evidence type="ECO:0000256" key="8">
    <source>
        <dbReference type="ARBA" id="ARBA00023029"/>
    </source>
</evidence>
<dbReference type="Gene3D" id="2.20.25.10">
    <property type="match status" value="1"/>
</dbReference>
<dbReference type="InterPro" id="IPR013497">
    <property type="entry name" value="Topo_IA_cen"/>
</dbReference>
<keyword evidence="5" id="KW-0863">Zinc-finger</keyword>
<feature type="site" description="Interaction with DNA" evidence="11">
    <location>
        <position position="504"/>
    </location>
</feature>
<dbReference type="EC" id="5.6.2.1" evidence="11"/>
<sequence length="868" mass="101196">MSKSLVIVESPAKAKTINKYLGHEYIVKSSIGHIRDLITNKLKNQYKNNIKTKKNPFLKNSKKNFFIKNIGIDPHNNWKAEYYILPGKEKIISELKNIAREVDHIYLATDLDREGEAIAWHLKEVIGGDISKFSRVVFNEITQHSIEKAFKNVIDINMNQVYAQQARRFMDRIVGYMISPLLWKKISKGLSAGRVQSVAVRIIAERENIIKNFISEEYWKVYVSFLFKDKHKIIMDITHFNNKKFYPKNKNEVNLAIDKIKQSSFFIKKLEKKIIYEEPPVPFITSTLQQSSSLSLGFSVKKTMFLAQKLYEEGYITYIRTDSYYLSNYALKKARVYIQEQYGKNYLPKKFNIHINKKSSQKAHEAIRPSNIEIQNINSNILNADAKKLYRLIWKQFISSQMKSAKYQSINIIIQSNLFKLQKKIKIILYDGWTKIFKKNNETIFKTSMFNVGHSVLLDEIIINQKFTKPLPRFTEASLVRELEKKGIGRPSTYSFIVSKIQERGYVKIKNNKFYAEKIGEILTVRLKKSFSNLVDYNFTANMEKKLDQIAENKLIWTTLLNNFFKDFSIQLEKAKKLPEEGGMELNTMVLTSIECSYCFKKMGIKNAITGVFLSCSGYNNSELKKRCKNTIDLVLIEDDLVIENNIKEVNYKKTKLHSQSINKCEKCHMFMNSYFINEKMKLHICTNNPSCIGYKIETGNFNSPLYLTKIVECEKCHSNMTLKIGRFGKFFICINQKCKNTRKILPNGDISPPKIEPIPFPELLCTKSNAWFVLREGISGIFFAANNFPKSRETRSPFVEELAKFQHLLPKKIHYLSTAPIRDDQENKTIVCFNRKNQEYYVASKKKGKFTGWSAIFRDNKWYVLNK</sequence>
<feature type="site" description="Interaction with DNA" evidence="11">
    <location>
        <position position="320"/>
    </location>
</feature>
<evidence type="ECO:0000256" key="9">
    <source>
        <dbReference type="ARBA" id="ARBA00023125"/>
    </source>
</evidence>
<dbReference type="CDD" id="cd00186">
    <property type="entry name" value="TOP1Ac"/>
    <property type="match status" value="1"/>
</dbReference>
<feature type="domain" description="Toprim" evidence="12">
    <location>
        <begin position="3"/>
        <end position="141"/>
    </location>
</feature>
<dbReference type="InterPro" id="IPR023406">
    <property type="entry name" value="Topo_IA_AS"/>
</dbReference>
<keyword evidence="6" id="KW-0862">Zinc</keyword>
<dbReference type="OrthoDB" id="9804262at2"/>
<feature type="site" description="Interaction with DNA" evidence="11">
    <location>
        <position position="168"/>
    </location>
</feature>
<dbReference type="InterPro" id="IPR005733">
    <property type="entry name" value="TopoI_bac-type"/>
</dbReference>
<dbReference type="HAMAP" id="MF_00952">
    <property type="entry name" value="Topoisom_1_prok"/>
    <property type="match status" value="1"/>
</dbReference>
<dbReference type="Gene3D" id="2.70.20.10">
    <property type="entry name" value="Topoisomerase I, domain 3"/>
    <property type="match status" value="1"/>
</dbReference>
<dbReference type="InterPro" id="IPR013263">
    <property type="entry name" value="TopoI_Znr_bac"/>
</dbReference>
<dbReference type="InterPro" id="IPR006171">
    <property type="entry name" value="TOPRIM_dom"/>
</dbReference>
<dbReference type="PRINTS" id="PR00417">
    <property type="entry name" value="PRTPISMRASEI"/>
</dbReference>
<dbReference type="GO" id="GO:0008270">
    <property type="term" value="F:zinc ion binding"/>
    <property type="evidence" value="ECO:0007669"/>
    <property type="project" value="UniProtKB-KW"/>
</dbReference>
<dbReference type="InterPro" id="IPR000380">
    <property type="entry name" value="Topo_IA"/>
</dbReference>
<comment type="subunit">
    <text evidence="11">Monomer.</text>
</comment>
<evidence type="ECO:0000256" key="11">
    <source>
        <dbReference type="HAMAP-Rule" id="MF_00952"/>
    </source>
</evidence>
<dbReference type="InterPro" id="IPR013824">
    <property type="entry name" value="Topo_IA_cen_sub1"/>
</dbReference>
<dbReference type="Pfam" id="PF01751">
    <property type="entry name" value="Toprim"/>
    <property type="match status" value="1"/>
</dbReference>
<dbReference type="FunFam" id="3.40.50.140:FF:000001">
    <property type="entry name" value="DNA topoisomerase 1"/>
    <property type="match status" value="1"/>
</dbReference>
<dbReference type="PANTHER" id="PTHR42785">
    <property type="entry name" value="DNA TOPOISOMERASE, TYPE IA, CORE"/>
    <property type="match status" value="1"/>
</dbReference>
<dbReference type="GO" id="GO:0006265">
    <property type="term" value="P:DNA topological change"/>
    <property type="evidence" value="ECO:0007669"/>
    <property type="project" value="UniProtKB-UniRule"/>
</dbReference>
<evidence type="ECO:0000313" key="14">
    <source>
        <dbReference type="EMBL" id="QCI23822.1"/>
    </source>
</evidence>
<dbReference type="InterPro" id="IPR003601">
    <property type="entry name" value="Topo_IA_2"/>
</dbReference>
<dbReference type="SMART" id="SM00436">
    <property type="entry name" value="TOP1Bc"/>
    <property type="match status" value="1"/>
</dbReference>
<evidence type="ECO:0000256" key="5">
    <source>
        <dbReference type="ARBA" id="ARBA00022771"/>
    </source>
</evidence>
<keyword evidence="9 11" id="KW-0238">DNA-binding</keyword>
<protein>
    <recommendedName>
        <fullName evidence="11">DNA topoisomerase 1</fullName>
        <ecNumber evidence="11">5.6.2.1</ecNumber>
    </recommendedName>
    <alternativeName>
        <fullName evidence="11">DNA topoisomerase I</fullName>
    </alternativeName>
</protein>
<dbReference type="Gene3D" id="1.10.290.10">
    <property type="entry name" value="Topoisomerase I, domain 4"/>
    <property type="match status" value="1"/>
</dbReference>
<dbReference type="InterPro" id="IPR049330">
    <property type="entry name" value="TOP1_Znf"/>
</dbReference>